<feature type="region of interest" description="Disordered" evidence="1">
    <location>
        <begin position="1"/>
        <end position="21"/>
    </location>
</feature>
<name>A0A1B7VFE0_APHFL</name>
<accession>A0A1B7VFE0</accession>
<organism evidence="2 3">
    <name type="scientific">Aphanizomenon flos-aquae LD13</name>
    <dbReference type="NCBI Taxonomy" id="1710894"/>
    <lineage>
        <taxon>Bacteria</taxon>
        <taxon>Bacillati</taxon>
        <taxon>Cyanobacteriota</taxon>
        <taxon>Cyanophyceae</taxon>
        <taxon>Nostocales</taxon>
        <taxon>Aphanizomenonaceae</taxon>
        <taxon>Aphanizomenon</taxon>
    </lineage>
</organism>
<comment type="caution">
    <text evidence="2">The sequence shown here is derived from an EMBL/GenBank/DDBJ whole genome shotgun (WGS) entry which is preliminary data.</text>
</comment>
<evidence type="ECO:0000256" key="1">
    <source>
        <dbReference type="SAM" id="MobiDB-lite"/>
    </source>
</evidence>
<reference evidence="2 3" key="1">
    <citation type="submission" date="2015-09" db="EMBL/GenBank/DDBJ databases">
        <title>Whole genome shotgun sequence assembly of Aphanizomenon flos-aquae UKL13.</title>
        <authorList>
            <person name="Driscoll C."/>
        </authorList>
    </citation>
    <scope>NUCLEOTIDE SEQUENCE [LARGE SCALE GENOMIC DNA]</scope>
    <source>
        <strain evidence="2">MDT13</strain>
    </source>
</reference>
<feature type="non-terminal residue" evidence="2">
    <location>
        <position position="73"/>
    </location>
</feature>
<feature type="compositionally biased region" description="Basic and acidic residues" evidence="1">
    <location>
        <begin position="7"/>
        <end position="21"/>
    </location>
</feature>
<dbReference type="EMBL" id="LJOY01000251">
    <property type="protein sequence ID" value="OBQ15026.1"/>
    <property type="molecule type" value="Genomic_DNA"/>
</dbReference>
<protein>
    <submittedName>
        <fullName evidence="2">Uncharacterized protein</fullName>
    </submittedName>
</protein>
<evidence type="ECO:0000313" key="3">
    <source>
        <dbReference type="Proteomes" id="UP000092382"/>
    </source>
</evidence>
<gene>
    <name evidence="2" type="ORF">AN481_19925</name>
</gene>
<dbReference type="Proteomes" id="UP000092382">
    <property type="component" value="Unassembled WGS sequence"/>
</dbReference>
<dbReference type="AlphaFoldDB" id="A0A1B7VFE0"/>
<sequence>MGMIPENKLDAAPEDRNSEDLLRSRTLRVTGVGGMEEPTEDTPVVEYSVDNVQLGCVYDVLDSNHRSVSYTHL</sequence>
<evidence type="ECO:0000313" key="2">
    <source>
        <dbReference type="EMBL" id="OBQ15026.1"/>
    </source>
</evidence>
<proteinExistence type="predicted"/>